<sequence>MPAFLPPVTLISLPRPPAISPRRLPRATLAVKGSARAQEILTGLLASNNDYIAGAPLPQSRLASPTLRENLAINGQHPEVAVIACADSRVAPEIIFRAGLGQLFTIRNAGNVAWGDAVVGSVEFAVTVLQVPLVIVLGHTMCGAVGAAIETATSGEMTAKSPLANHVARIAEVIKPVLGDENVESSAVVENVKDGVQRLLGGGSQVAKLAKSKDIAVVGAIYDIVSGQVNVVA</sequence>
<dbReference type="KEGG" id="ccp:CHC_T00007098001"/>
<proteinExistence type="inferred from homology"/>
<dbReference type="PhylomeDB" id="R7QQ63"/>
<protein>
    <recommendedName>
        <fullName evidence="2 7">Carbonic anhydrase</fullName>
        <ecNumber evidence="2 7">4.2.1.1</ecNumber>
    </recommendedName>
    <alternativeName>
        <fullName evidence="7">Carbonate dehydratase</fullName>
    </alternativeName>
</protein>
<dbReference type="GeneID" id="17318272"/>
<dbReference type="OrthoDB" id="5372at2759"/>
<dbReference type="GO" id="GO:0004089">
    <property type="term" value="F:carbonate dehydratase activity"/>
    <property type="evidence" value="ECO:0007669"/>
    <property type="project" value="UniProtKB-UniRule"/>
</dbReference>
<evidence type="ECO:0000256" key="6">
    <source>
        <dbReference type="PIRSR" id="PIRSR601765-1"/>
    </source>
</evidence>
<evidence type="ECO:0000256" key="1">
    <source>
        <dbReference type="ARBA" id="ARBA00006217"/>
    </source>
</evidence>
<comment type="similarity">
    <text evidence="1 7">Belongs to the beta-class carbonic anhydrase family.</text>
</comment>
<evidence type="ECO:0000313" key="8">
    <source>
        <dbReference type="EMBL" id="CDF40264.1"/>
    </source>
</evidence>
<dbReference type="InterPro" id="IPR001765">
    <property type="entry name" value="Carbonic_anhydrase"/>
</dbReference>
<dbReference type="OMA" id="TVICCSD"/>
<keyword evidence="6" id="KW-0479">Metal-binding</keyword>
<accession>R7QQ63</accession>
<evidence type="ECO:0000256" key="7">
    <source>
        <dbReference type="RuleBase" id="RU003956"/>
    </source>
</evidence>
<dbReference type="InterPro" id="IPR015892">
    <property type="entry name" value="Carbonic_anhydrase_CS"/>
</dbReference>
<evidence type="ECO:0000256" key="3">
    <source>
        <dbReference type="ARBA" id="ARBA00022833"/>
    </source>
</evidence>
<dbReference type="PROSITE" id="PS00704">
    <property type="entry name" value="PROK_CO2_ANHYDRASE_1"/>
    <property type="match status" value="1"/>
</dbReference>
<dbReference type="RefSeq" id="XP_005710558.1">
    <property type="nucleotide sequence ID" value="XM_005710501.1"/>
</dbReference>
<reference evidence="9" key="1">
    <citation type="journal article" date="2013" name="Proc. Natl. Acad. Sci. U.S.A.">
        <title>Genome structure and metabolic features in the red seaweed Chondrus crispus shed light on evolution of the Archaeplastida.</title>
        <authorList>
            <person name="Collen J."/>
            <person name="Porcel B."/>
            <person name="Carre W."/>
            <person name="Ball S.G."/>
            <person name="Chaparro C."/>
            <person name="Tonon T."/>
            <person name="Barbeyron T."/>
            <person name="Michel G."/>
            <person name="Noel B."/>
            <person name="Valentin K."/>
            <person name="Elias M."/>
            <person name="Artiguenave F."/>
            <person name="Arun A."/>
            <person name="Aury J.M."/>
            <person name="Barbosa-Neto J.F."/>
            <person name="Bothwell J.H."/>
            <person name="Bouget F.Y."/>
            <person name="Brillet L."/>
            <person name="Cabello-Hurtado F."/>
            <person name="Capella-Gutierrez S."/>
            <person name="Charrier B."/>
            <person name="Cladiere L."/>
            <person name="Cock J.M."/>
            <person name="Coelho S.M."/>
            <person name="Colleoni C."/>
            <person name="Czjzek M."/>
            <person name="Da Silva C."/>
            <person name="Delage L."/>
            <person name="Denoeud F."/>
            <person name="Deschamps P."/>
            <person name="Dittami S.M."/>
            <person name="Gabaldon T."/>
            <person name="Gachon C.M."/>
            <person name="Groisillier A."/>
            <person name="Herve C."/>
            <person name="Jabbari K."/>
            <person name="Katinka M."/>
            <person name="Kloareg B."/>
            <person name="Kowalczyk N."/>
            <person name="Labadie K."/>
            <person name="Leblanc C."/>
            <person name="Lopez P.J."/>
            <person name="McLachlan D.H."/>
            <person name="Meslet-Cladiere L."/>
            <person name="Moustafa A."/>
            <person name="Nehr Z."/>
            <person name="Nyvall Collen P."/>
            <person name="Panaud O."/>
            <person name="Partensky F."/>
            <person name="Poulain J."/>
            <person name="Rensing S.A."/>
            <person name="Rousvoal S."/>
            <person name="Samson G."/>
            <person name="Symeonidi A."/>
            <person name="Weissenbach J."/>
            <person name="Zambounis A."/>
            <person name="Wincker P."/>
            <person name="Boyen C."/>
        </authorList>
    </citation>
    <scope>NUCLEOTIDE SEQUENCE [LARGE SCALE GENOMIC DNA]</scope>
    <source>
        <strain evidence="9">cv. Stackhouse</strain>
    </source>
</reference>
<organism evidence="8 9">
    <name type="scientific">Chondrus crispus</name>
    <name type="common">Carrageen Irish moss</name>
    <name type="synonym">Polymorpha crispa</name>
    <dbReference type="NCBI Taxonomy" id="2769"/>
    <lineage>
        <taxon>Eukaryota</taxon>
        <taxon>Rhodophyta</taxon>
        <taxon>Florideophyceae</taxon>
        <taxon>Rhodymeniophycidae</taxon>
        <taxon>Gigartinales</taxon>
        <taxon>Gigartinaceae</taxon>
        <taxon>Chondrus</taxon>
    </lineage>
</organism>
<feature type="binding site" evidence="6">
    <location>
        <position position="85"/>
    </location>
    <ligand>
        <name>Zn(2+)</name>
        <dbReference type="ChEBI" id="CHEBI:29105"/>
    </ligand>
</feature>
<dbReference type="SMART" id="SM00947">
    <property type="entry name" value="Pro_CA"/>
    <property type="match status" value="1"/>
</dbReference>
<dbReference type="Proteomes" id="UP000012073">
    <property type="component" value="Unassembled WGS sequence"/>
</dbReference>
<dbReference type="Gramene" id="CDF40264">
    <property type="protein sequence ID" value="CDF40264"/>
    <property type="gene ID" value="CHC_T00007098001"/>
</dbReference>
<dbReference type="EC" id="4.2.1.1" evidence="2 7"/>
<keyword evidence="4 7" id="KW-0456">Lyase</keyword>
<evidence type="ECO:0000256" key="2">
    <source>
        <dbReference type="ARBA" id="ARBA00012925"/>
    </source>
</evidence>
<dbReference type="PANTHER" id="PTHR11002:SF79">
    <property type="entry name" value="CARBONIC ANHYDRASE 2"/>
    <property type="match status" value="1"/>
</dbReference>
<comment type="cofactor">
    <cofactor evidence="6">
        <name>Zn(2+)</name>
        <dbReference type="ChEBI" id="CHEBI:29105"/>
    </cofactor>
    <text evidence="6">Binds 1 zinc ion per subunit.</text>
</comment>
<dbReference type="PANTHER" id="PTHR11002">
    <property type="entry name" value="CARBONIC ANHYDRASE"/>
    <property type="match status" value="1"/>
</dbReference>
<dbReference type="EMBL" id="HG002147">
    <property type="protein sequence ID" value="CDF40264.1"/>
    <property type="molecule type" value="Genomic_DNA"/>
</dbReference>
<dbReference type="InterPro" id="IPR036874">
    <property type="entry name" value="Carbonic_anhydrase_sf"/>
</dbReference>
<gene>
    <name evidence="8" type="ORF">CHC_T00007098001</name>
</gene>
<dbReference type="Gene3D" id="3.40.1050.10">
    <property type="entry name" value="Carbonic anhydrase"/>
    <property type="match status" value="1"/>
</dbReference>
<feature type="binding site" evidence="6">
    <location>
        <position position="139"/>
    </location>
    <ligand>
        <name>Zn(2+)</name>
        <dbReference type="ChEBI" id="CHEBI:29105"/>
    </ligand>
</feature>
<evidence type="ECO:0000313" key="9">
    <source>
        <dbReference type="Proteomes" id="UP000012073"/>
    </source>
</evidence>
<evidence type="ECO:0000256" key="5">
    <source>
        <dbReference type="ARBA" id="ARBA00048348"/>
    </source>
</evidence>
<dbReference type="GO" id="GO:0015976">
    <property type="term" value="P:carbon utilization"/>
    <property type="evidence" value="ECO:0007669"/>
    <property type="project" value="InterPro"/>
</dbReference>
<comment type="function">
    <text evidence="7">Reversible hydration of carbon dioxide.</text>
</comment>
<dbReference type="GO" id="GO:0008270">
    <property type="term" value="F:zinc ion binding"/>
    <property type="evidence" value="ECO:0007669"/>
    <property type="project" value="UniProtKB-UniRule"/>
</dbReference>
<evidence type="ECO:0000256" key="4">
    <source>
        <dbReference type="ARBA" id="ARBA00023239"/>
    </source>
</evidence>
<dbReference type="AlphaFoldDB" id="R7QQ63"/>
<keyword evidence="3 6" id="KW-0862">Zinc</keyword>
<name>R7QQ63_CHOCR</name>
<dbReference type="Pfam" id="PF00484">
    <property type="entry name" value="Pro_CA"/>
    <property type="match status" value="1"/>
</dbReference>
<dbReference type="PROSITE" id="PS00705">
    <property type="entry name" value="PROK_CO2_ANHYDRASE_2"/>
    <property type="match status" value="1"/>
</dbReference>
<feature type="binding site" evidence="6">
    <location>
        <position position="87"/>
    </location>
    <ligand>
        <name>Zn(2+)</name>
        <dbReference type="ChEBI" id="CHEBI:29105"/>
    </ligand>
</feature>
<dbReference type="STRING" id="2769.R7QQ63"/>
<comment type="catalytic activity">
    <reaction evidence="5 7">
        <text>hydrogencarbonate + H(+) = CO2 + H2O</text>
        <dbReference type="Rhea" id="RHEA:10748"/>
        <dbReference type="ChEBI" id="CHEBI:15377"/>
        <dbReference type="ChEBI" id="CHEBI:15378"/>
        <dbReference type="ChEBI" id="CHEBI:16526"/>
        <dbReference type="ChEBI" id="CHEBI:17544"/>
        <dbReference type="EC" id="4.2.1.1"/>
    </reaction>
</comment>
<keyword evidence="9" id="KW-1185">Reference proteome</keyword>
<dbReference type="SUPFAM" id="SSF53056">
    <property type="entry name" value="beta-carbonic anhydrase, cab"/>
    <property type="match status" value="1"/>
</dbReference>
<feature type="binding site" evidence="6">
    <location>
        <position position="142"/>
    </location>
    <ligand>
        <name>Zn(2+)</name>
        <dbReference type="ChEBI" id="CHEBI:29105"/>
    </ligand>
</feature>